<dbReference type="GO" id="GO:1901982">
    <property type="term" value="F:maltose binding"/>
    <property type="evidence" value="ECO:0007669"/>
    <property type="project" value="TreeGrafter"/>
</dbReference>
<keyword evidence="2" id="KW-0813">Transport</keyword>
<evidence type="ECO:0000256" key="1">
    <source>
        <dbReference type="ARBA" id="ARBA00008520"/>
    </source>
</evidence>
<dbReference type="KEGG" id="kphy:AOZ06_20225"/>
<keyword evidence="3 4" id="KW-0732">Signal</keyword>
<evidence type="ECO:0000256" key="2">
    <source>
        <dbReference type="ARBA" id="ARBA00022448"/>
    </source>
</evidence>
<dbReference type="PANTHER" id="PTHR30061">
    <property type="entry name" value="MALTOSE-BINDING PERIPLASMIC PROTEIN"/>
    <property type="match status" value="1"/>
</dbReference>
<dbReference type="GO" id="GO:0042956">
    <property type="term" value="P:maltodextrin transmembrane transport"/>
    <property type="evidence" value="ECO:0007669"/>
    <property type="project" value="TreeGrafter"/>
</dbReference>
<dbReference type="InterPro" id="IPR006059">
    <property type="entry name" value="SBP"/>
</dbReference>
<dbReference type="PANTHER" id="PTHR30061:SF50">
    <property type="entry name" value="MALTOSE_MALTODEXTRIN-BINDING PERIPLASMIC PROTEIN"/>
    <property type="match status" value="1"/>
</dbReference>
<accession>A0A0N9I361</accession>
<dbReference type="GO" id="GO:0055052">
    <property type="term" value="C:ATP-binding cassette (ABC) transporter complex, substrate-binding subunit-containing"/>
    <property type="evidence" value="ECO:0007669"/>
    <property type="project" value="TreeGrafter"/>
</dbReference>
<dbReference type="EMBL" id="CP012752">
    <property type="protein sequence ID" value="ALG08930.1"/>
    <property type="molecule type" value="Genomic_DNA"/>
</dbReference>
<evidence type="ECO:0000256" key="4">
    <source>
        <dbReference type="SAM" id="SignalP"/>
    </source>
</evidence>
<sequence length="446" mass="48003">MRKAPIRVLLASAALLVASCSGAAGGGGGGSEPGAAPAKDANLTLVVYSKFTDREEKAVTAALQSFTKKYPNIKIDHKGNQDDDKLTQSIQSGSAPDVAISFFSDNLGNWCHSGAFQDMKPYVDRDKTDLSVIPKQVLDYTQYNGKQCSLPFLADVYGFYYNKDLLAQAGYSAPPKTTTELVEYTKKITKFAPDGSIEVAGFIPSMPFYANEAQIWAPMTGAKYLSGPDGKSNMAGSAEWKELFDFQKQLVDFYGKDKLERFKAGLGDQYSPDNAFHKGKLAMMFDGEYRNAFITDTAPNLNYGTAPPPVSPSRAASYGGGYSTGTIIGIPKGVKNPGASWELIKHVTLDTDTLVELSNQIKNLPSTTESLKSPNLKVNEQFKTFLDMYGGGKLQSNPASPVNAAAIKAVNDFASRWVAGQEPDLAAGLAKVDAQINDELAQKLGK</sequence>
<feature type="chain" id="PRO_5006035797" evidence="4">
    <location>
        <begin position="24"/>
        <end position="446"/>
    </location>
</feature>
<evidence type="ECO:0000313" key="6">
    <source>
        <dbReference type="Proteomes" id="UP000063699"/>
    </source>
</evidence>
<dbReference type="SUPFAM" id="SSF53850">
    <property type="entry name" value="Periplasmic binding protein-like II"/>
    <property type="match status" value="1"/>
</dbReference>
<dbReference type="RefSeq" id="WP_054290836.1">
    <property type="nucleotide sequence ID" value="NZ_CP012752.1"/>
</dbReference>
<keyword evidence="6" id="KW-1185">Reference proteome</keyword>
<dbReference type="OrthoDB" id="9795467at2"/>
<organism evidence="5 6">
    <name type="scientific">Kibdelosporangium phytohabitans</name>
    <dbReference type="NCBI Taxonomy" id="860235"/>
    <lineage>
        <taxon>Bacteria</taxon>
        <taxon>Bacillati</taxon>
        <taxon>Actinomycetota</taxon>
        <taxon>Actinomycetes</taxon>
        <taxon>Pseudonocardiales</taxon>
        <taxon>Pseudonocardiaceae</taxon>
        <taxon>Kibdelosporangium</taxon>
    </lineage>
</organism>
<name>A0A0N9I361_9PSEU</name>
<protein>
    <submittedName>
        <fullName evidence="5">Sugar ABC transporter substrate-binding protein</fullName>
    </submittedName>
</protein>
<dbReference type="Pfam" id="PF01547">
    <property type="entry name" value="SBP_bac_1"/>
    <property type="match status" value="1"/>
</dbReference>
<evidence type="ECO:0000256" key="3">
    <source>
        <dbReference type="ARBA" id="ARBA00022729"/>
    </source>
</evidence>
<proteinExistence type="inferred from homology"/>
<comment type="similarity">
    <text evidence="1">Belongs to the bacterial solute-binding protein 1 family.</text>
</comment>
<dbReference type="AlphaFoldDB" id="A0A0N9I361"/>
<dbReference type="Gene3D" id="3.40.190.10">
    <property type="entry name" value="Periplasmic binding protein-like II"/>
    <property type="match status" value="2"/>
</dbReference>
<dbReference type="PROSITE" id="PS51257">
    <property type="entry name" value="PROKAR_LIPOPROTEIN"/>
    <property type="match status" value="1"/>
</dbReference>
<dbReference type="GO" id="GO:0015768">
    <property type="term" value="P:maltose transport"/>
    <property type="evidence" value="ECO:0007669"/>
    <property type="project" value="TreeGrafter"/>
</dbReference>
<reference evidence="5 6" key="1">
    <citation type="submission" date="2015-07" db="EMBL/GenBank/DDBJ databases">
        <title>Genome sequencing of Kibdelosporangium phytohabitans.</title>
        <authorList>
            <person name="Qin S."/>
            <person name="Xing K."/>
        </authorList>
    </citation>
    <scope>NUCLEOTIDE SEQUENCE [LARGE SCALE GENOMIC DNA]</scope>
    <source>
        <strain evidence="5 6">KLBMP1111</strain>
    </source>
</reference>
<gene>
    <name evidence="5" type="ORF">AOZ06_20225</name>
</gene>
<dbReference type="Proteomes" id="UP000063699">
    <property type="component" value="Chromosome"/>
</dbReference>
<evidence type="ECO:0000313" key="5">
    <source>
        <dbReference type="EMBL" id="ALG08930.1"/>
    </source>
</evidence>
<feature type="signal peptide" evidence="4">
    <location>
        <begin position="1"/>
        <end position="23"/>
    </location>
</feature>
<dbReference type="STRING" id="860235.AOZ06_20225"/>